<name>A0A7W7KFP5_PSENT</name>
<proteinExistence type="predicted"/>
<feature type="transmembrane region" description="Helical" evidence="1">
    <location>
        <begin position="12"/>
        <end position="39"/>
    </location>
</feature>
<dbReference type="EMBL" id="JACHLI010000001">
    <property type="protein sequence ID" value="MBB4861601.1"/>
    <property type="molecule type" value="Genomic_DNA"/>
</dbReference>
<reference evidence="2 3" key="1">
    <citation type="submission" date="2020-08" db="EMBL/GenBank/DDBJ databases">
        <title>Functional genomics of gut bacteria from endangered species of beetles.</title>
        <authorList>
            <person name="Carlos-Shanley C."/>
        </authorList>
    </citation>
    <scope>NUCLEOTIDE SEQUENCE [LARGE SCALE GENOMIC DNA]</scope>
    <source>
        <strain evidence="2 3">S00179</strain>
    </source>
</reference>
<organism evidence="2 3">
    <name type="scientific">Pseudomonas nitroreducens</name>
    <dbReference type="NCBI Taxonomy" id="46680"/>
    <lineage>
        <taxon>Bacteria</taxon>
        <taxon>Pseudomonadati</taxon>
        <taxon>Pseudomonadota</taxon>
        <taxon>Gammaproteobacteria</taxon>
        <taxon>Pseudomonadales</taxon>
        <taxon>Pseudomonadaceae</taxon>
        <taxon>Pseudomonas</taxon>
    </lineage>
</organism>
<dbReference type="RefSeq" id="WP_184585857.1">
    <property type="nucleotide sequence ID" value="NZ_JACHLI010000001.1"/>
</dbReference>
<gene>
    <name evidence="2" type="ORF">HNP46_000412</name>
</gene>
<accession>A0A7W7KFP5</accession>
<keyword evidence="1" id="KW-0472">Membrane</keyword>
<feature type="transmembrane region" description="Helical" evidence="1">
    <location>
        <begin position="45"/>
        <end position="68"/>
    </location>
</feature>
<evidence type="ECO:0000313" key="2">
    <source>
        <dbReference type="EMBL" id="MBB4861601.1"/>
    </source>
</evidence>
<keyword evidence="1" id="KW-1133">Transmembrane helix</keyword>
<evidence type="ECO:0000256" key="1">
    <source>
        <dbReference type="SAM" id="Phobius"/>
    </source>
</evidence>
<comment type="caution">
    <text evidence="2">The sequence shown here is derived from an EMBL/GenBank/DDBJ whole genome shotgun (WGS) entry which is preliminary data.</text>
</comment>
<sequence>MKLVAGFKWCVSMVWVFMALLFLALFSPFLLLATILGIWEGHPTINLTLMVMTLVWVITACSLGYFYWASHNLQLGECMSLFFSSNPC</sequence>
<dbReference type="AlphaFoldDB" id="A0A7W7KFP5"/>
<evidence type="ECO:0000313" key="3">
    <source>
        <dbReference type="Proteomes" id="UP000566995"/>
    </source>
</evidence>
<protein>
    <submittedName>
        <fullName evidence="2">Uncharacterized protein</fullName>
    </submittedName>
</protein>
<dbReference type="Proteomes" id="UP000566995">
    <property type="component" value="Unassembled WGS sequence"/>
</dbReference>
<keyword evidence="1" id="KW-0812">Transmembrane</keyword>